<feature type="domain" description="C2H2-type" evidence="9">
    <location>
        <begin position="64"/>
        <end position="91"/>
    </location>
</feature>
<evidence type="ECO:0000256" key="5">
    <source>
        <dbReference type="ARBA" id="ARBA00023015"/>
    </source>
</evidence>
<organism evidence="10 11">
    <name type="scientific">Apostasia shenzhenica</name>
    <dbReference type="NCBI Taxonomy" id="1088818"/>
    <lineage>
        <taxon>Eukaryota</taxon>
        <taxon>Viridiplantae</taxon>
        <taxon>Streptophyta</taxon>
        <taxon>Embryophyta</taxon>
        <taxon>Tracheophyta</taxon>
        <taxon>Spermatophyta</taxon>
        <taxon>Magnoliopsida</taxon>
        <taxon>Liliopsida</taxon>
        <taxon>Asparagales</taxon>
        <taxon>Orchidaceae</taxon>
        <taxon>Apostasioideae</taxon>
        <taxon>Apostasia</taxon>
    </lineage>
</organism>
<evidence type="ECO:0000256" key="7">
    <source>
        <dbReference type="PROSITE-ProRule" id="PRU00042"/>
    </source>
</evidence>
<dbReference type="PROSITE" id="PS50157">
    <property type="entry name" value="ZINC_FINGER_C2H2_2"/>
    <property type="match status" value="2"/>
</dbReference>
<dbReference type="Gene3D" id="3.30.160.60">
    <property type="entry name" value="Classic Zinc Finger"/>
    <property type="match status" value="1"/>
</dbReference>
<protein>
    <submittedName>
        <fullName evidence="10">Zinc finger protein 1</fullName>
    </submittedName>
</protein>
<evidence type="ECO:0000256" key="1">
    <source>
        <dbReference type="ARBA" id="ARBA00022723"/>
    </source>
</evidence>
<accession>A0A2I0BDR5</accession>
<keyword evidence="2" id="KW-0677">Repeat</keyword>
<feature type="region of interest" description="Disordered" evidence="8">
    <location>
        <begin position="84"/>
        <end position="111"/>
    </location>
</feature>
<dbReference type="PANTHER" id="PTHR45988:SF62">
    <property type="entry name" value="C2H2 TYPE ZINC FINGER TRANSCRIPTION FACTOR ZFP31"/>
    <property type="match status" value="1"/>
</dbReference>
<keyword evidence="11" id="KW-1185">Reference proteome</keyword>
<dbReference type="GO" id="GO:0000976">
    <property type="term" value="F:transcription cis-regulatory region binding"/>
    <property type="evidence" value="ECO:0007669"/>
    <property type="project" value="TreeGrafter"/>
</dbReference>
<dbReference type="GO" id="GO:0005634">
    <property type="term" value="C:nucleus"/>
    <property type="evidence" value="ECO:0007669"/>
    <property type="project" value="TreeGrafter"/>
</dbReference>
<evidence type="ECO:0000256" key="8">
    <source>
        <dbReference type="SAM" id="MobiDB-lite"/>
    </source>
</evidence>
<dbReference type="OrthoDB" id="40579at2759"/>
<gene>
    <name evidence="10" type="ORF">AXF42_Ash010344</name>
</gene>
<evidence type="ECO:0000313" key="10">
    <source>
        <dbReference type="EMBL" id="PKA65935.1"/>
    </source>
</evidence>
<dbReference type="GO" id="GO:0003700">
    <property type="term" value="F:DNA-binding transcription factor activity"/>
    <property type="evidence" value="ECO:0007669"/>
    <property type="project" value="InterPro"/>
</dbReference>
<dbReference type="PANTHER" id="PTHR45988">
    <property type="entry name" value="C2H2 TYPE ZINC FINGER TRANSCRIPTION FACTOR FAMILY-RELATED"/>
    <property type="match status" value="1"/>
</dbReference>
<keyword evidence="1" id="KW-0479">Metal-binding</keyword>
<dbReference type="PROSITE" id="PS00028">
    <property type="entry name" value="ZINC_FINGER_C2H2_1"/>
    <property type="match status" value="2"/>
</dbReference>
<dbReference type="SMART" id="SM00355">
    <property type="entry name" value="ZnF_C2H2"/>
    <property type="match status" value="2"/>
</dbReference>
<keyword evidence="5" id="KW-0805">Transcription regulation</keyword>
<dbReference type="InterPro" id="IPR036236">
    <property type="entry name" value="Znf_C2H2_sf"/>
</dbReference>
<keyword evidence="3 7" id="KW-0863">Zinc-finger</keyword>
<dbReference type="AlphaFoldDB" id="A0A2I0BDR5"/>
<dbReference type="EMBL" id="KZ451888">
    <property type="protein sequence ID" value="PKA65935.1"/>
    <property type="molecule type" value="Genomic_DNA"/>
</dbReference>
<evidence type="ECO:0000259" key="9">
    <source>
        <dbReference type="PROSITE" id="PS50157"/>
    </source>
</evidence>
<dbReference type="InterPro" id="IPR013087">
    <property type="entry name" value="Znf_C2H2_type"/>
</dbReference>
<evidence type="ECO:0000256" key="3">
    <source>
        <dbReference type="ARBA" id="ARBA00022771"/>
    </source>
</evidence>
<name>A0A2I0BDR5_9ASPA</name>
<feature type="region of interest" description="Disordered" evidence="8">
    <location>
        <begin position="1"/>
        <end position="30"/>
    </location>
</feature>
<evidence type="ECO:0000313" key="11">
    <source>
        <dbReference type="Proteomes" id="UP000236161"/>
    </source>
</evidence>
<evidence type="ECO:0000256" key="4">
    <source>
        <dbReference type="ARBA" id="ARBA00022833"/>
    </source>
</evidence>
<evidence type="ECO:0000256" key="2">
    <source>
        <dbReference type="ARBA" id="ARBA00022737"/>
    </source>
</evidence>
<feature type="compositionally biased region" description="Low complexity" evidence="8">
    <location>
        <begin position="99"/>
        <end position="108"/>
    </location>
</feature>
<sequence length="193" mass="19956">MIAVGATESLATQPQHPPDSTTSSGDSPEEENVAHCLLMLGQDGNGAAFDHPPGVILPSPKVNHRCSVCGKAFPSYQALGGHKTSHRIKSTVGGDHRLSGAGSPEASSGSGGGKVHQCSICSKCFPTGQALGGHKRCHYYGTIGSAAGVRIRPFDLNLPPATDFAFDSGGGPWGPVEEDEVQSPLRRMAVDVD</sequence>
<dbReference type="Proteomes" id="UP000236161">
    <property type="component" value="Unassembled WGS sequence"/>
</dbReference>
<dbReference type="STRING" id="1088818.A0A2I0BDR5"/>
<dbReference type="SUPFAM" id="SSF57667">
    <property type="entry name" value="beta-beta-alpha zinc fingers"/>
    <property type="match status" value="1"/>
</dbReference>
<feature type="domain" description="C2H2-type" evidence="9">
    <location>
        <begin position="116"/>
        <end position="138"/>
    </location>
</feature>
<reference evidence="10 11" key="1">
    <citation type="journal article" date="2017" name="Nature">
        <title>The Apostasia genome and the evolution of orchids.</title>
        <authorList>
            <person name="Zhang G.Q."/>
            <person name="Liu K.W."/>
            <person name="Li Z."/>
            <person name="Lohaus R."/>
            <person name="Hsiao Y.Y."/>
            <person name="Niu S.C."/>
            <person name="Wang J.Y."/>
            <person name="Lin Y.C."/>
            <person name="Xu Q."/>
            <person name="Chen L.J."/>
            <person name="Yoshida K."/>
            <person name="Fujiwara S."/>
            <person name="Wang Z.W."/>
            <person name="Zhang Y.Q."/>
            <person name="Mitsuda N."/>
            <person name="Wang M."/>
            <person name="Liu G.H."/>
            <person name="Pecoraro L."/>
            <person name="Huang H.X."/>
            <person name="Xiao X.J."/>
            <person name="Lin M."/>
            <person name="Wu X.Y."/>
            <person name="Wu W.L."/>
            <person name="Chen Y.Y."/>
            <person name="Chang S.B."/>
            <person name="Sakamoto S."/>
            <person name="Ohme-Takagi M."/>
            <person name="Yagi M."/>
            <person name="Zeng S.J."/>
            <person name="Shen C.Y."/>
            <person name="Yeh C.M."/>
            <person name="Luo Y.B."/>
            <person name="Tsai W.C."/>
            <person name="Van de Peer Y."/>
            <person name="Liu Z.J."/>
        </authorList>
    </citation>
    <scope>NUCLEOTIDE SEQUENCE [LARGE SCALE GENOMIC DNA]</scope>
    <source>
        <strain evidence="11">cv. Shenzhen</strain>
        <tissue evidence="10">Stem</tissue>
    </source>
</reference>
<evidence type="ECO:0000256" key="6">
    <source>
        <dbReference type="ARBA" id="ARBA00023163"/>
    </source>
</evidence>
<keyword evidence="6" id="KW-0804">Transcription</keyword>
<dbReference type="InterPro" id="IPR044653">
    <property type="entry name" value="AZF1/2/3-like"/>
</dbReference>
<dbReference type="GO" id="GO:0008270">
    <property type="term" value="F:zinc ion binding"/>
    <property type="evidence" value="ECO:0007669"/>
    <property type="project" value="UniProtKB-KW"/>
</dbReference>
<keyword evidence="4" id="KW-0862">Zinc</keyword>
<dbReference type="Pfam" id="PF13912">
    <property type="entry name" value="zf-C2H2_6"/>
    <property type="match status" value="2"/>
</dbReference>
<proteinExistence type="predicted"/>